<proteinExistence type="predicted"/>
<dbReference type="OrthoDB" id="3171385at2759"/>
<dbReference type="InParanoid" id="A0A0H2R0D1"/>
<evidence type="ECO:0000313" key="2">
    <source>
        <dbReference type="EMBL" id="KLO05179.1"/>
    </source>
</evidence>
<protein>
    <submittedName>
        <fullName evidence="2">Uncharacterized protein</fullName>
    </submittedName>
</protein>
<name>A0A0H2R0D1_9AGAM</name>
<accession>A0A0H2R0D1</accession>
<sequence length="283" mass="29421">MATVQAPTRNNTLCDICQQKPKFGNFNFCSKNCAGQAASLCANCHQKPKFGNFEFCGKFCASQAKPQAPANPNAFGGGGARGPSNKNQQGSAPILGSIPMPTANQAISALAATLPLLSQQQGKAGQIAHAIAQALPHVQQFVAGQQPTNAYPQGKPNVTRQRQAGIPMANKTNLPANVNPASVQAQVPPANSQAPINNMASNPGATIVPLAPPTDCLIPGCTRAAYVDPKTGQSSSYCSTVHRQEAVTQGIANACIMCLKMPQSEEDHFCGKACRDEALSAPS</sequence>
<dbReference type="Proteomes" id="UP000053477">
    <property type="component" value="Unassembled WGS sequence"/>
</dbReference>
<organism evidence="2 3">
    <name type="scientific">Schizopora paradoxa</name>
    <dbReference type="NCBI Taxonomy" id="27342"/>
    <lineage>
        <taxon>Eukaryota</taxon>
        <taxon>Fungi</taxon>
        <taxon>Dikarya</taxon>
        <taxon>Basidiomycota</taxon>
        <taxon>Agaricomycotina</taxon>
        <taxon>Agaricomycetes</taxon>
        <taxon>Hymenochaetales</taxon>
        <taxon>Schizoporaceae</taxon>
        <taxon>Schizopora</taxon>
    </lineage>
</organism>
<dbReference type="AlphaFoldDB" id="A0A0H2R0D1"/>
<keyword evidence="3" id="KW-1185">Reference proteome</keyword>
<dbReference type="EMBL" id="KQ086349">
    <property type="protein sequence ID" value="KLO05179.1"/>
    <property type="molecule type" value="Genomic_DNA"/>
</dbReference>
<evidence type="ECO:0000256" key="1">
    <source>
        <dbReference type="SAM" id="MobiDB-lite"/>
    </source>
</evidence>
<dbReference type="STRING" id="27342.A0A0H2R0D1"/>
<gene>
    <name evidence="2" type="ORF">SCHPADRAFT_734247</name>
</gene>
<feature type="region of interest" description="Disordered" evidence="1">
    <location>
        <begin position="71"/>
        <end position="96"/>
    </location>
</feature>
<reference evidence="2 3" key="1">
    <citation type="submission" date="2015-04" db="EMBL/GenBank/DDBJ databases">
        <title>Complete genome sequence of Schizopora paradoxa KUC8140, a cosmopolitan wood degrader in East Asia.</title>
        <authorList>
            <consortium name="DOE Joint Genome Institute"/>
            <person name="Min B."/>
            <person name="Park H."/>
            <person name="Jang Y."/>
            <person name="Kim J.-J."/>
            <person name="Kim K.H."/>
            <person name="Pangilinan J."/>
            <person name="Lipzen A."/>
            <person name="Riley R."/>
            <person name="Grigoriev I.V."/>
            <person name="Spatafora J.W."/>
            <person name="Choi I.-G."/>
        </authorList>
    </citation>
    <scope>NUCLEOTIDE SEQUENCE [LARGE SCALE GENOMIC DNA]</scope>
    <source>
        <strain evidence="2 3">KUC8140</strain>
    </source>
</reference>
<evidence type="ECO:0000313" key="3">
    <source>
        <dbReference type="Proteomes" id="UP000053477"/>
    </source>
</evidence>